<sequence>MRAMTVPANALRGTVTAPPEVAGVFPVGDAACVTDPMYGRGLSLALAHAFRLAELLDGTPEVGGARAAGAARIAEELLRPWYEQTVADTSARTALWRARAAGTEPAVPPVAPVPGRPQLAAVAAAATVDAVVWRGLTRMLMTLDTPAAVFDDPGFRERVAAAAGAARPAGPPPPSRAELVAALSRTATAVAAATGTEGG</sequence>
<dbReference type="EMBL" id="CP003219">
    <property type="protein sequence ID" value="AEW94187.1"/>
    <property type="molecule type" value="Genomic_DNA"/>
</dbReference>
<dbReference type="AlphaFoldDB" id="G8WRQ3"/>
<name>G8WRQ3_STREN</name>
<evidence type="ECO:0000313" key="2">
    <source>
        <dbReference type="Proteomes" id="UP000007842"/>
    </source>
</evidence>
<gene>
    <name evidence="1" type="ordered locus">SCATT_18160</name>
</gene>
<proteinExistence type="predicted"/>
<dbReference type="STRING" id="1003195.SCATT_18160"/>
<dbReference type="eggNOG" id="COG0654">
    <property type="taxonomic scope" value="Bacteria"/>
</dbReference>
<dbReference type="Proteomes" id="UP000007842">
    <property type="component" value="Chromosome"/>
</dbReference>
<dbReference type="PATRIC" id="fig|1003195.29.peg.1823"/>
<organism evidence="1 2">
    <name type="scientific">Streptantibioticus cattleyicolor (strain ATCC 35852 / DSM 46488 / JCM 4925 / NBRC 14057 / NRRL 8057)</name>
    <name type="common">Streptomyces cattleya</name>
    <dbReference type="NCBI Taxonomy" id="1003195"/>
    <lineage>
        <taxon>Bacteria</taxon>
        <taxon>Bacillati</taxon>
        <taxon>Actinomycetota</taxon>
        <taxon>Actinomycetes</taxon>
        <taxon>Kitasatosporales</taxon>
        <taxon>Streptomycetaceae</taxon>
        <taxon>Streptantibioticus</taxon>
    </lineage>
</organism>
<dbReference type="SUPFAM" id="SSF51905">
    <property type="entry name" value="FAD/NAD(P)-binding domain"/>
    <property type="match status" value="1"/>
</dbReference>
<reference evidence="2" key="1">
    <citation type="submission" date="2011-12" db="EMBL/GenBank/DDBJ databases">
        <title>Complete genome sequence of Streptomyces cattleya strain DSM 46488.</title>
        <authorList>
            <person name="Ou H.-Y."/>
            <person name="Li P."/>
            <person name="Zhao C."/>
            <person name="O'Hagan D."/>
            <person name="Deng Z."/>
        </authorList>
    </citation>
    <scope>NUCLEOTIDE SEQUENCE [LARGE SCALE GENOMIC DNA]</scope>
    <source>
        <strain evidence="2">ATCC 35852 / DSM 46488 / JCM 4925 / NBRC 14057 / NRRL 8057</strain>
    </source>
</reference>
<evidence type="ECO:0000313" key="1">
    <source>
        <dbReference type="EMBL" id="AEW94187.1"/>
    </source>
</evidence>
<keyword evidence="2" id="KW-1185">Reference proteome</keyword>
<dbReference type="HOGENOM" id="CLU_1371514_0_0_11"/>
<dbReference type="KEGG" id="scy:SCATT_18160"/>
<protein>
    <submittedName>
        <fullName evidence="1">Uncharacterized protein</fullName>
    </submittedName>
</protein>
<accession>G8WRQ3</accession>
<dbReference type="InterPro" id="IPR036188">
    <property type="entry name" value="FAD/NAD-bd_sf"/>
</dbReference>
<dbReference type="Gene3D" id="3.50.50.60">
    <property type="entry name" value="FAD/NAD(P)-binding domain"/>
    <property type="match status" value="1"/>
</dbReference>